<feature type="transmembrane region" description="Helical" evidence="2">
    <location>
        <begin position="345"/>
        <end position="367"/>
    </location>
</feature>
<evidence type="ECO:0000259" key="4">
    <source>
        <dbReference type="Pfam" id="PF12955"/>
    </source>
</evidence>
<proteinExistence type="predicted"/>
<evidence type="ECO:0000256" key="3">
    <source>
        <dbReference type="SAM" id="SignalP"/>
    </source>
</evidence>
<organism evidence="5 6">
    <name type="scientific">Epichloe bromicola</name>
    <dbReference type="NCBI Taxonomy" id="79588"/>
    <lineage>
        <taxon>Eukaryota</taxon>
        <taxon>Fungi</taxon>
        <taxon>Dikarya</taxon>
        <taxon>Ascomycota</taxon>
        <taxon>Pezizomycotina</taxon>
        <taxon>Sordariomycetes</taxon>
        <taxon>Hypocreomycetidae</taxon>
        <taxon>Hypocreales</taxon>
        <taxon>Clavicipitaceae</taxon>
        <taxon>Epichloe</taxon>
    </lineage>
</organism>
<evidence type="ECO:0000313" key="5">
    <source>
        <dbReference type="EMBL" id="GAB0134058.1"/>
    </source>
</evidence>
<accession>A0ABQ0CKU6</accession>
<feature type="chain" id="PRO_5045667722" description="Vacuolar sorting protein Vps3844 C-terminal domain-containing protein" evidence="3">
    <location>
        <begin position="18"/>
        <end position="386"/>
    </location>
</feature>
<feature type="signal peptide" evidence="3">
    <location>
        <begin position="1"/>
        <end position="17"/>
    </location>
</feature>
<dbReference type="InterPro" id="IPR024382">
    <property type="entry name" value="Vps3844_C"/>
</dbReference>
<dbReference type="InterPro" id="IPR053065">
    <property type="entry name" value="Archenteron_Induction-Rel"/>
</dbReference>
<keyword evidence="3" id="KW-0732">Signal</keyword>
<evidence type="ECO:0000256" key="2">
    <source>
        <dbReference type="SAM" id="Phobius"/>
    </source>
</evidence>
<reference evidence="6" key="1">
    <citation type="submission" date="2024-06" db="EMBL/GenBank/DDBJ databases">
        <title>Draft Genome Sequences of Epichloe bromicola Strains Isolated from Elymus ciliaris.</title>
        <authorList>
            <consortium name="Epichloe bromicola genome sequencing consortium"/>
            <person name="Miura A."/>
            <person name="Imano S."/>
            <person name="Ashida A."/>
            <person name="Sato I."/>
            <person name="Chiba S."/>
            <person name="Tanaka A."/>
            <person name="Camagna M."/>
            <person name="Takemoto D."/>
        </authorList>
    </citation>
    <scope>NUCLEOTIDE SEQUENCE [LARGE SCALE GENOMIC DNA]</scope>
    <source>
        <strain evidence="6">DP</strain>
    </source>
</reference>
<keyword evidence="2" id="KW-1133">Transmembrane helix</keyword>
<name>A0ABQ0CKU6_9HYPO</name>
<keyword evidence="2" id="KW-0472">Membrane</keyword>
<protein>
    <recommendedName>
        <fullName evidence="4">Vacuolar sorting protein Vps3844 C-terminal domain-containing protein</fullName>
    </recommendedName>
</protein>
<keyword evidence="2" id="KW-0812">Transmembrane</keyword>
<dbReference type="EMBL" id="BAAFGZ010000065">
    <property type="protein sequence ID" value="GAB0134058.1"/>
    <property type="molecule type" value="Genomic_DNA"/>
</dbReference>
<dbReference type="PANTHER" id="PTHR36853:SF1">
    <property type="entry name" value="DUF3844 DOMAIN-CONTAINING PROTEIN"/>
    <property type="match status" value="1"/>
</dbReference>
<dbReference type="Proteomes" id="UP001562357">
    <property type="component" value="Unassembled WGS sequence"/>
</dbReference>
<dbReference type="Pfam" id="PF12955">
    <property type="entry name" value="Vps3844_C"/>
    <property type="match status" value="1"/>
</dbReference>
<dbReference type="PANTHER" id="PTHR36853">
    <property type="entry name" value="EXPRESSED PROTEIN"/>
    <property type="match status" value="1"/>
</dbReference>
<comment type="caution">
    <text evidence="5">The sequence shown here is derived from an EMBL/GenBank/DDBJ whole genome shotgun (WGS) entry which is preliminary data.</text>
</comment>
<sequence length="386" mass="41384">MKLIAGLIAALAGCATAAQQSAEVYIVSGGDASSPPAVTPCLARLLILQRLASNGRGFFQHDIPNGVDTEKAISFLNRFGKSIPSLFSAGETKLPNQLVLMLDVMSDSHMKEFRKALSISPSFTIADPPADRAHKELIELDLIDKLGVADGNKCSIQQIANPMEDCWNGKSSAVAKYSMNEASFRRKTRDPKIFKHVAKQFTQLVQLAKSGDLETTIIVLPSTRSSSQGSEEQQELRRRQAEQVMSAIDKPKPEPQKTSLSTLEPVMFAPSGRIASCYDTESACNEATRNCTGHGACKDKYASGDGAKTAASCFACHCQATKNKNTSLTHWGGSSCAKQDVSVPFWLFAGFTLAMVGILSMSVGLLYSVGEEKLPGVIGAGVSRNK</sequence>
<feature type="region of interest" description="Disordered" evidence="1">
    <location>
        <begin position="224"/>
        <end position="260"/>
    </location>
</feature>
<evidence type="ECO:0000313" key="6">
    <source>
        <dbReference type="Proteomes" id="UP001562357"/>
    </source>
</evidence>
<gene>
    <name evidence="5" type="primary">g2444</name>
    <name evidence="5" type="ORF">EsDP_00002444</name>
</gene>
<feature type="domain" description="Vacuolar sorting protein Vps3844 C-terminal" evidence="4">
    <location>
        <begin position="277"/>
        <end position="380"/>
    </location>
</feature>
<keyword evidence="6" id="KW-1185">Reference proteome</keyword>
<evidence type="ECO:0000256" key="1">
    <source>
        <dbReference type="SAM" id="MobiDB-lite"/>
    </source>
</evidence>